<evidence type="ECO:0000256" key="2">
    <source>
        <dbReference type="ARBA" id="ARBA00023125"/>
    </source>
</evidence>
<dbReference type="Pfam" id="PF13411">
    <property type="entry name" value="MerR_1"/>
    <property type="match status" value="1"/>
</dbReference>
<protein>
    <submittedName>
        <fullName evidence="5">MerR family transcriptional regulator</fullName>
    </submittedName>
</protein>
<dbReference type="PRINTS" id="PR00040">
    <property type="entry name" value="HTHMERR"/>
</dbReference>
<keyword evidence="1" id="KW-0805">Transcription regulation</keyword>
<gene>
    <name evidence="5" type="ORF">EJG51_008780</name>
</gene>
<sequence length="147" mass="16254">MNISELAKASEVSTDTLRYYEKQGLIAAPLRQQNGYRCYTPEHLGLVRFIRGAQTLGFSLSEIREVIPQLAQGTFGRAEIEAQLALKMAQIDAHIRQLKSLKKELALTFSSLQCSFDQAVSLRAGTPADVSTGPDAVLVRKAFMPRK</sequence>
<dbReference type="InterPro" id="IPR047057">
    <property type="entry name" value="MerR_fam"/>
</dbReference>
<proteinExistence type="predicted"/>
<dbReference type="PROSITE" id="PS00552">
    <property type="entry name" value="HTH_MERR_1"/>
    <property type="match status" value="1"/>
</dbReference>
<evidence type="ECO:0000313" key="5">
    <source>
        <dbReference type="EMBL" id="QJQ05924.1"/>
    </source>
</evidence>
<keyword evidence="2" id="KW-0238">DNA-binding</keyword>
<reference evidence="5 6" key="1">
    <citation type="journal article" date="2019" name="Int. J. Syst. Evol. Microbiol.">
        <title>Undibacterium piscinae sp. nov., isolated from Korean shiner intestine.</title>
        <authorList>
            <person name="Lee S.Y."/>
            <person name="Kang W."/>
            <person name="Kim P.S."/>
            <person name="Kim H.S."/>
            <person name="Sung H."/>
            <person name="Shin N.R."/>
            <person name="Whon T.W."/>
            <person name="Yun J.H."/>
            <person name="Lee J.Y."/>
            <person name="Lee J.Y."/>
            <person name="Jung M.J."/>
            <person name="Jeong Y.S."/>
            <person name="Tak E.J."/>
            <person name="Han J.E."/>
            <person name="Hyun D.W."/>
            <person name="Kang M.S."/>
            <person name="Lee K.E."/>
            <person name="Lee B.H."/>
            <person name="Bae J.W."/>
        </authorList>
    </citation>
    <scope>NUCLEOTIDE SEQUENCE [LARGE SCALE GENOMIC DNA]</scope>
    <source>
        <strain evidence="5 6">S11R28</strain>
    </source>
</reference>
<dbReference type="Proteomes" id="UP000274350">
    <property type="component" value="Chromosome"/>
</dbReference>
<evidence type="ECO:0000256" key="1">
    <source>
        <dbReference type="ARBA" id="ARBA00023015"/>
    </source>
</evidence>
<dbReference type="SUPFAM" id="SSF46955">
    <property type="entry name" value="Putative DNA-binding domain"/>
    <property type="match status" value="1"/>
</dbReference>
<dbReference type="GO" id="GO:0003700">
    <property type="term" value="F:DNA-binding transcription factor activity"/>
    <property type="evidence" value="ECO:0007669"/>
    <property type="project" value="InterPro"/>
</dbReference>
<dbReference type="PANTHER" id="PTHR30204">
    <property type="entry name" value="REDOX-CYCLING DRUG-SENSING TRANSCRIPTIONAL ACTIVATOR SOXR"/>
    <property type="match status" value="1"/>
</dbReference>
<dbReference type="InterPro" id="IPR009061">
    <property type="entry name" value="DNA-bd_dom_put_sf"/>
</dbReference>
<dbReference type="PANTHER" id="PTHR30204:SF94">
    <property type="entry name" value="HEAVY METAL-DEPENDENT TRANSCRIPTIONAL REGULATOR HI_0293-RELATED"/>
    <property type="match status" value="1"/>
</dbReference>
<keyword evidence="3" id="KW-0804">Transcription</keyword>
<dbReference type="GO" id="GO:0003677">
    <property type="term" value="F:DNA binding"/>
    <property type="evidence" value="ECO:0007669"/>
    <property type="project" value="UniProtKB-KW"/>
</dbReference>
<evidence type="ECO:0000313" key="6">
    <source>
        <dbReference type="Proteomes" id="UP000274350"/>
    </source>
</evidence>
<dbReference type="Gene3D" id="1.10.1660.10">
    <property type="match status" value="1"/>
</dbReference>
<feature type="domain" description="HTH merR-type" evidence="4">
    <location>
        <begin position="1"/>
        <end position="69"/>
    </location>
</feature>
<organism evidence="5 6">
    <name type="scientific">Undibacterium piscinae</name>
    <dbReference type="NCBI Taxonomy" id="2495591"/>
    <lineage>
        <taxon>Bacteria</taxon>
        <taxon>Pseudomonadati</taxon>
        <taxon>Pseudomonadota</taxon>
        <taxon>Betaproteobacteria</taxon>
        <taxon>Burkholderiales</taxon>
        <taxon>Oxalobacteraceae</taxon>
        <taxon>Undibacterium</taxon>
    </lineage>
</organism>
<dbReference type="PROSITE" id="PS50937">
    <property type="entry name" value="HTH_MERR_2"/>
    <property type="match status" value="1"/>
</dbReference>
<dbReference type="AlphaFoldDB" id="A0A6M4A408"/>
<dbReference type="KEGG" id="upi:EJG51_008780"/>
<dbReference type="SMART" id="SM00422">
    <property type="entry name" value="HTH_MERR"/>
    <property type="match status" value="1"/>
</dbReference>
<evidence type="ECO:0000259" key="4">
    <source>
        <dbReference type="PROSITE" id="PS50937"/>
    </source>
</evidence>
<accession>A0A6M4A408</accession>
<dbReference type="EMBL" id="CP051152">
    <property type="protein sequence ID" value="QJQ05924.1"/>
    <property type="molecule type" value="Genomic_DNA"/>
</dbReference>
<name>A0A6M4A408_9BURK</name>
<dbReference type="InterPro" id="IPR000551">
    <property type="entry name" value="MerR-type_HTH_dom"/>
</dbReference>
<keyword evidence="6" id="KW-1185">Reference proteome</keyword>
<evidence type="ECO:0000256" key="3">
    <source>
        <dbReference type="ARBA" id="ARBA00023163"/>
    </source>
</evidence>
<dbReference type="OrthoDB" id="5297305at2"/>